<name>A0A518H1G7_9BACT</name>
<gene>
    <name evidence="2" type="ORF">ElP_25720</name>
</gene>
<feature type="region of interest" description="Disordered" evidence="1">
    <location>
        <begin position="1"/>
        <end position="21"/>
    </location>
</feature>
<dbReference type="KEGG" id="tpla:ElP_25720"/>
<proteinExistence type="predicted"/>
<dbReference type="Proteomes" id="UP000317835">
    <property type="component" value="Chromosome"/>
</dbReference>
<protein>
    <submittedName>
        <fullName evidence="2">Uncharacterized protein</fullName>
    </submittedName>
</protein>
<dbReference type="RefSeq" id="WP_145269734.1">
    <property type="nucleotide sequence ID" value="NZ_CP036426.1"/>
</dbReference>
<dbReference type="EMBL" id="CP036426">
    <property type="protein sequence ID" value="QDV34678.1"/>
    <property type="molecule type" value="Genomic_DNA"/>
</dbReference>
<reference evidence="2 3" key="1">
    <citation type="submission" date="2019-02" db="EMBL/GenBank/DDBJ databases">
        <title>Deep-cultivation of Planctomycetes and their phenomic and genomic characterization uncovers novel biology.</title>
        <authorList>
            <person name="Wiegand S."/>
            <person name="Jogler M."/>
            <person name="Boedeker C."/>
            <person name="Pinto D."/>
            <person name="Vollmers J."/>
            <person name="Rivas-Marin E."/>
            <person name="Kohn T."/>
            <person name="Peeters S.H."/>
            <person name="Heuer A."/>
            <person name="Rast P."/>
            <person name="Oberbeckmann S."/>
            <person name="Bunk B."/>
            <person name="Jeske O."/>
            <person name="Meyerdierks A."/>
            <person name="Storesund J.E."/>
            <person name="Kallscheuer N."/>
            <person name="Luecker S."/>
            <person name="Lage O.M."/>
            <person name="Pohl T."/>
            <person name="Merkel B.J."/>
            <person name="Hornburger P."/>
            <person name="Mueller R.-W."/>
            <person name="Bruemmer F."/>
            <person name="Labrenz M."/>
            <person name="Spormann A.M."/>
            <person name="Op den Camp H."/>
            <person name="Overmann J."/>
            <person name="Amann R."/>
            <person name="Jetten M.S.M."/>
            <person name="Mascher T."/>
            <person name="Medema M.H."/>
            <person name="Devos D.P."/>
            <person name="Kaster A.-K."/>
            <person name="Ovreas L."/>
            <person name="Rohde M."/>
            <person name="Galperin M.Y."/>
            <person name="Jogler C."/>
        </authorList>
    </citation>
    <scope>NUCLEOTIDE SEQUENCE [LARGE SCALE GENOMIC DNA]</scope>
    <source>
        <strain evidence="2 3">ElP</strain>
    </source>
</reference>
<evidence type="ECO:0000313" key="3">
    <source>
        <dbReference type="Proteomes" id="UP000317835"/>
    </source>
</evidence>
<feature type="compositionally biased region" description="Low complexity" evidence="1">
    <location>
        <begin position="1"/>
        <end position="10"/>
    </location>
</feature>
<accession>A0A518H1G7</accession>
<evidence type="ECO:0000313" key="2">
    <source>
        <dbReference type="EMBL" id="QDV34678.1"/>
    </source>
</evidence>
<evidence type="ECO:0000256" key="1">
    <source>
        <dbReference type="SAM" id="MobiDB-lite"/>
    </source>
</evidence>
<sequence length="139" mass="15273">MSETTPETARPAPPPVEPLGLRQTMEKAMLDRVVGSATGDRKVQDARDAAKAFRADLLAFAGELAGPSPSPLVRALAFAAAVAYFDWVHAGFHDRGHHRDRAVERAERRFQRAAKTLNAVQRHMPESFMAIQIDMSGPR</sequence>
<dbReference type="AlphaFoldDB" id="A0A518H1G7"/>
<organism evidence="2 3">
    <name type="scientific">Tautonia plasticadhaerens</name>
    <dbReference type="NCBI Taxonomy" id="2527974"/>
    <lineage>
        <taxon>Bacteria</taxon>
        <taxon>Pseudomonadati</taxon>
        <taxon>Planctomycetota</taxon>
        <taxon>Planctomycetia</taxon>
        <taxon>Isosphaerales</taxon>
        <taxon>Isosphaeraceae</taxon>
        <taxon>Tautonia</taxon>
    </lineage>
</organism>
<keyword evidence="3" id="KW-1185">Reference proteome</keyword>